<reference evidence="3 4" key="1">
    <citation type="submission" date="2013-07" db="EMBL/GenBank/DDBJ databases">
        <title>Draft genome sequence of Pseudoalteromonas luteoviolacea 2ta16.</title>
        <authorList>
            <person name="Allen E.E."/>
            <person name="Azam F."/>
            <person name="Podell S."/>
        </authorList>
    </citation>
    <scope>NUCLEOTIDE SEQUENCE [LARGE SCALE GENOMIC DNA]</scope>
    <source>
        <strain evidence="3 4">2ta16</strain>
    </source>
</reference>
<dbReference type="Proteomes" id="UP000017820">
    <property type="component" value="Unassembled WGS sequence"/>
</dbReference>
<name>V4J965_PSEL2</name>
<comment type="caution">
    <text evidence="3">The sequence shown here is derived from an EMBL/GenBank/DDBJ whole genome shotgun (WGS) entry which is preliminary data.</text>
</comment>
<organism evidence="3 4">
    <name type="scientific">Pseudoalteromonas luteoviolacea (strain 2ta16)</name>
    <dbReference type="NCBI Taxonomy" id="1353533"/>
    <lineage>
        <taxon>Bacteria</taxon>
        <taxon>Pseudomonadati</taxon>
        <taxon>Pseudomonadota</taxon>
        <taxon>Gammaproteobacteria</taxon>
        <taxon>Alteromonadales</taxon>
        <taxon>Pseudoalteromonadaceae</taxon>
        <taxon>Pseudoalteromonas</taxon>
    </lineage>
</organism>
<dbReference type="SUPFAM" id="SSF51905">
    <property type="entry name" value="FAD/NAD(P)-binding domain"/>
    <property type="match status" value="1"/>
</dbReference>
<evidence type="ECO:0000256" key="1">
    <source>
        <dbReference type="ARBA" id="ARBA00023002"/>
    </source>
</evidence>
<dbReference type="PATRIC" id="fig|1353533.3.peg.4010"/>
<sequence length="346" mass="38479">MPNYECDLVIVGSGPAGLAAALCALKSNLSVILVEPRVFPRYRHGESLHPGVEPVLQHLGAGSLLSNGEFIRYLGIWSGSSTDLTYHKLGNDDEGDWRGYQIMGAEFDTELQKLVLQRGAKLIADRAHSVVRKGECVAGIRTVGGLQIRAKFTLDAAGGRHWLANQLNIEVEPFSPPLVSTSEYGSLSSEGEQVAQLPRFEFDENGWTWTAEVERKMYCVTRLNWHTNLNKKPEKTYSKTLNSTTKVRASNVTWRCAQRLAGAGFFILGDAAMVLDPASSQGVIRALTSGVTAVELIKVLLFEPEQEASLYQTYTDKMQWQFHDSRRSLIKHYRQSPSCPYWLSAQ</sequence>
<dbReference type="InterPro" id="IPR050816">
    <property type="entry name" value="Flavin-dep_Halogenase_NPB"/>
</dbReference>
<dbReference type="GO" id="GO:0004497">
    <property type="term" value="F:monooxygenase activity"/>
    <property type="evidence" value="ECO:0007669"/>
    <property type="project" value="UniProtKB-KW"/>
</dbReference>
<proteinExistence type="predicted"/>
<evidence type="ECO:0000313" key="3">
    <source>
        <dbReference type="EMBL" id="ESP91772.1"/>
    </source>
</evidence>
<dbReference type="Gene3D" id="3.50.50.60">
    <property type="entry name" value="FAD/NAD(P)-binding domain"/>
    <property type="match status" value="1"/>
</dbReference>
<dbReference type="InterPro" id="IPR006905">
    <property type="entry name" value="Flavin_halogenase"/>
</dbReference>
<gene>
    <name evidence="3" type="ORF">PL2TA16_05413</name>
</gene>
<dbReference type="RefSeq" id="WP_023400865.1">
    <property type="nucleotide sequence ID" value="NZ_AUSV01000092.1"/>
</dbReference>
<keyword evidence="1" id="KW-0560">Oxidoreductase</keyword>
<dbReference type="PANTHER" id="PTHR43747">
    <property type="entry name" value="FAD-BINDING PROTEIN"/>
    <property type="match status" value="1"/>
</dbReference>
<dbReference type="Pfam" id="PF12831">
    <property type="entry name" value="FAD_oxidored"/>
    <property type="match status" value="1"/>
</dbReference>
<dbReference type="InterPro" id="IPR036188">
    <property type="entry name" value="FAD/NAD-bd_sf"/>
</dbReference>
<protein>
    <submittedName>
        <fullName evidence="3">Dehydrogenases (Flavoprotein)</fullName>
    </submittedName>
</protein>
<dbReference type="EMBL" id="AUSV01000092">
    <property type="protein sequence ID" value="ESP91772.1"/>
    <property type="molecule type" value="Genomic_DNA"/>
</dbReference>
<dbReference type="PANTHER" id="PTHR43747:SF5">
    <property type="entry name" value="FAD-BINDING DOMAIN-CONTAINING PROTEIN"/>
    <property type="match status" value="1"/>
</dbReference>
<evidence type="ECO:0000256" key="2">
    <source>
        <dbReference type="ARBA" id="ARBA00023033"/>
    </source>
</evidence>
<evidence type="ECO:0000313" key="4">
    <source>
        <dbReference type="Proteomes" id="UP000017820"/>
    </source>
</evidence>
<dbReference type="AlphaFoldDB" id="V4J965"/>
<dbReference type="PRINTS" id="PR00469">
    <property type="entry name" value="PNDRDTASEII"/>
</dbReference>
<accession>V4J965</accession>
<keyword evidence="2" id="KW-0503">Monooxygenase</keyword>
<dbReference type="Pfam" id="PF04820">
    <property type="entry name" value="Trp_halogenase"/>
    <property type="match status" value="1"/>
</dbReference>